<dbReference type="GO" id="GO:0005886">
    <property type="term" value="C:plasma membrane"/>
    <property type="evidence" value="ECO:0007669"/>
    <property type="project" value="UniProtKB-SubCell"/>
</dbReference>
<keyword evidence="6 14" id="KW-1133">Transmembrane helix</keyword>
<dbReference type="OrthoDB" id="6132759at2759"/>
<organism evidence="15 16">
    <name type="scientific">Stichopus japonicus</name>
    <name type="common">Sea cucumber</name>
    <dbReference type="NCBI Taxonomy" id="307972"/>
    <lineage>
        <taxon>Eukaryota</taxon>
        <taxon>Metazoa</taxon>
        <taxon>Echinodermata</taxon>
        <taxon>Eleutherozoa</taxon>
        <taxon>Echinozoa</taxon>
        <taxon>Holothuroidea</taxon>
        <taxon>Aspidochirotacea</taxon>
        <taxon>Aspidochirotida</taxon>
        <taxon>Stichopodidae</taxon>
        <taxon>Apostichopus</taxon>
    </lineage>
</organism>
<evidence type="ECO:0000256" key="6">
    <source>
        <dbReference type="ARBA" id="ARBA00022989"/>
    </source>
</evidence>
<comment type="catalytic activity">
    <reaction evidence="12">
        <text>iodide(out) + 2 Na(+)(out) = iodide(in) + 2 Na(+)(in)</text>
        <dbReference type="Rhea" id="RHEA:71207"/>
        <dbReference type="ChEBI" id="CHEBI:16382"/>
        <dbReference type="ChEBI" id="CHEBI:29101"/>
    </reaction>
</comment>
<dbReference type="InterPro" id="IPR001734">
    <property type="entry name" value="Na/solute_symporter"/>
</dbReference>
<evidence type="ECO:0000256" key="7">
    <source>
        <dbReference type="ARBA" id="ARBA00023053"/>
    </source>
</evidence>
<feature type="transmembrane region" description="Helical" evidence="14">
    <location>
        <begin position="236"/>
        <end position="259"/>
    </location>
</feature>
<dbReference type="InterPro" id="IPR051163">
    <property type="entry name" value="Sodium:Solute_Symporter_SSF"/>
</dbReference>
<evidence type="ECO:0000256" key="12">
    <source>
        <dbReference type="ARBA" id="ARBA00036099"/>
    </source>
</evidence>
<proteinExistence type="inferred from homology"/>
<dbReference type="Proteomes" id="UP000230750">
    <property type="component" value="Unassembled WGS sequence"/>
</dbReference>
<name>A0A2G8LLB5_STIJA</name>
<feature type="transmembrane region" description="Helical" evidence="14">
    <location>
        <begin position="305"/>
        <end position="330"/>
    </location>
</feature>
<evidence type="ECO:0000256" key="11">
    <source>
        <dbReference type="ARBA" id="ARBA00023201"/>
    </source>
</evidence>
<dbReference type="GO" id="GO:0098660">
    <property type="term" value="P:inorganic ion transmembrane transport"/>
    <property type="evidence" value="ECO:0007669"/>
    <property type="project" value="UniProtKB-ARBA"/>
</dbReference>
<evidence type="ECO:0000256" key="2">
    <source>
        <dbReference type="ARBA" id="ARBA00006434"/>
    </source>
</evidence>
<feature type="transmembrane region" description="Helical" evidence="14">
    <location>
        <begin position="22"/>
        <end position="44"/>
    </location>
</feature>
<keyword evidence="10" id="KW-0325">Glycoprotein</keyword>
<evidence type="ECO:0000256" key="13">
    <source>
        <dbReference type="RuleBase" id="RU362091"/>
    </source>
</evidence>
<reference evidence="15 16" key="1">
    <citation type="journal article" date="2017" name="PLoS Biol.">
        <title>The sea cucumber genome provides insights into morphological evolution and visceral regeneration.</title>
        <authorList>
            <person name="Zhang X."/>
            <person name="Sun L."/>
            <person name="Yuan J."/>
            <person name="Sun Y."/>
            <person name="Gao Y."/>
            <person name="Zhang L."/>
            <person name="Li S."/>
            <person name="Dai H."/>
            <person name="Hamel J.F."/>
            <person name="Liu C."/>
            <person name="Yu Y."/>
            <person name="Liu S."/>
            <person name="Lin W."/>
            <person name="Guo K."/>
            <person name="Jin S."/>
            <person name="Xu P."/>
            <person name="Storey K.B."/>
            <person name="Huan P."/>
            <person name="Zhang T."/>
            <person name="Zhou Y."/>
            <person name="Zhang J."/>
            <person name="Lin C."/>
            <person name="Li X."/>
            <person name="Xing L."/>
            <person name="Huo D."/>
            <person name="Sun M."/>
            <person name="Wang L."/>
            <person name="Mercier A."/>
            <person name="Li F."/>
            <person name="Yang H."/>
            <person name="Xiang J."/>
        </authorList>
    </citation>
    <scope>NUCLEOTIDE SEQUENCE [LARGE SCALE GENOMIC DNA]</scope>
    <source>
        <strain evidence="15">Shaxun</strain>
        <tissue evidence="15">Muscle</tissue>
    </source>
</reference>
<comment type="caution">
    <text evidence="15">The sequence shown here is derived from an EMBL/GenBank/DDBJ whole genome shotgun (WGS) entry which is preliminary data.</text>
</comment>
<evidence type="ECO:0000313" key="16">
    <source>
        <dbReference type="Proteomes" id="UP000230750"/>
    </source>
</evidence>
<evidence type="ECO:0000256" key="5">
    <source>
        <dbReference type="ARBA" id="ARBA00022692"/>
    </source>
</evidence>
<feature type="transmembrane region" description="Helical" evidence="14">
    <location>
        <begin position="176"/>
        <end position="201"/>
    </location>
</feature>
<dbReference type="InterPro" id="IPR038377">
    <property type="entry name" value="Na/Glc_symporter_sf"/>
</dbReference>
<keyword evidence="16" id="KW-1185">Reference proteome</keyword>
<keyword evidence="8" id="KW-0406">Ion transport</keyword>
<dbReference type="PROSITE" id="PS00456">
    <property type="entry name" value="NA_SOLUT_SYMP_1"/>
    <property type="match status" value="1"/>
</dbReference>
<keyword evidence="5 14" id="KW-0812">Transmembrane</keyword>
<comment type="similarity">
    <text evidence="2 13">Belongs to the sodium:solute symporter (SSF) (TC 2.A.21) family.</text>
</comment>
<feature type="transmembrane region" description="Helical" evidence="14">
    <location>
        <begin position="136"/>
        <end position="155"/>
    </location>
</feature>
<evidence type="ECO:0000256" key="1">
    <source>
        <dbReference type="ARBA" id="ARBA00004651"/>
    </source>
</evidence>
<feature type="transmembrane region" description="Helical" evidence="14">
    <location>
        <begin position="279"/>
        <end position="299"/>
    </location>
</feature>
<dbReference type="PROSITE" id="PS50283">
    <property type="entry name" value="NA_SOLUT_SYMP_3"/>
    <property type="match status" value="1"/>
</dbReference>
<dbReference type="PANTHER" id="PTHR42985">
    <property type="entry name" value="SODIUM-COUPLED MONOCARBOXYLATE TRANSPORTER"/>
    <property type="match status" value="1"/>
</dbReference>
<keyword evidence="3" id="KW-0813">Transport</keyword>
<evidence type="ECO:0000256" key="9">
    <source>
        <dbReference type="ARBA" id="ARBA00023136"/>
    </source>
</evidence>
<sequence>MVPFRKIVLRHFEYLERRFNKFVRYIGTFLFFLQMILYLGIVIYAPALALNAVTGLSLWGSVLAIGIVCTFYTTIGGMKAVLWTDVFQVAVMFAGFFAVIIKGSMEVGGIQKVWQIAEEGGRIEFWDFRVNPTIRHTFWSIVIGGTFTWTSTYGVNQSQVQRYLSVGTQKRANWALGMAIFGMVLVATSACLAGVVMYAYYSTCDPYTAGYVSQTDQLMPYFVLDLFNDYPGLPGLFTSSVFSAALSTVSSGLNALAAITGEDILKSIKPDISEARYALATKCFACFYGAVCILMTVVASQLGGVLQAALSIFGIVGGPLLGLFSLGIFFPCANSKGAAAGTLLALALAFWVGVGAQIYPPDSNPPPLDVSQCVNYTYPTQGPPEEDPPKIAKFYALSYSWYSLYAWLITIVFGLLISFATGHQNPKDADRTVQRSVGEAFCCCLSRETTDACLCGVPTEVEQADKLKEPPTYDEIKSYDYEKKSNGDVAYSNEAVNTADEVTVL</sequence>
<dbReference type="GO" id="GO:0006814">
    <property type="term" value="P:sodium ion transport"/>
    <property type="evidence" value="ECO:0007669"/>
    <property type="project" value="UniProtKB-KW"/>
</dbReference>
<keyword evidence="4" id="KW-1003">Cell membrane</keyword>
<feature type="transmembrane region" description="Helical" evidence="14">
    <location>
        <begin position="337"/>
        <end position="359"/>
    </location>
</feature>
<accession>A0A2G8LLB5</accession>
<evidence type="ECO:0000256" key="10">
    <source>
        <dbReference type="ARBA" id="ARBA00023180"/>
    </source>
</evidence>
<feature type="transmembrane region" description="Helical" evidence="14">
    <location>
        <begin position="404"/>
        <end position="422"/>
    </location>
</feature>
<keyword evidence="9 14" id="KW-0472">Membrane</keyword>
<protein>
    <submittedName>
        <fullName evidence="15">Putative sodium-coupled monocarboxylate transporter 1</fullName>
    </submittedName>
</protein>
<evidence type="ECO:0000313" key="15">
    <source>
        <dbReference type="EMBL" id="PIK61033.1"/>
    </source>
</evidence>
<keyword evidence="11" id="KW-0739">Sodium transport</keyword>
<dbReference type="PANTHER" id="PTHR42985:SF40">
    <property type="entry name" value="LD47995P-RELATED"/>
    <property type="match status" value="1"/>
</dbReference>
<dbReference type="GO" id="GO:0015075">
    <property type="term" value="F:monoatomic ion transmembrane transporter activity"/>
    <property type="evidence" value="ECO:0007669"/>
    <property type="project" value="UniProtKB-ARBA"/>
</dbReference>
<dbReference type="STRING" id="307972.A0A2G8LLB5"/>
<keyword evidence="7" id="KW-0915">Sodium</keyword>
<dbReference type="Pfam" id="PF00474">
    <property type="entry name" value="SSF"/>
    <property type="match status" value="1"/>
</dbReference>
<feature type="transmembrane region" description="Helical" evidence="14">
    <location>
        <begin position="56"/>
        <end position="75"/>
    </location>
</feature>
<dbReference type="GO" id="GO:0015293">
    <property type="term" value="F:symporter activity"/>
    <property type="evidence" value="ECO:0007669"/>
    <property type="project" value="TreeGrafter"/>
</dbReference>
<feature type="transmembrane region" description="Helical" evidence="14">
    <location>
        <begin position="82"/>
        <end position="101"/>
    </location>
</feature>
<dbReference type="NCBIfam" id="TIGR00813">
    <property type="entry name" value="sss"/>
    <property type="match status" value="1"/>
</dbReference>
<evidence type="ECO:0000256" key="14">
    <source>
        <dbReference type="SAM" id="Phobius"/>
    </source>
</evidence>
<dbReference type="CDD" id="cd11492">
    <property type="entry name" value="SLC5sbd_NIS-SMVT"/>
    <property type="match status" value="1"/>
</dbReference>
<comment type="subcellular location">
    <subcellularLocation>
        <location evidence="1">Cell membrane</location>
        <topology evidence="1">Multi-pass membrane protein</topology>
    </subcellularLocation>
</comment>
<dbReference type="EMBL" id="MRZV01000042">
    <property type="protein sequence ID" value="PIK61033.1"/>
    <property type="molecule type" value="Genomic_DNA"/>
</dbReference>
<dbReference type="InterPro" id="IPR018212">
    <property type="entry name" value="Na/solute_symporter_CS"/>
</dbReference>
<evidence type="ECO:0000256" key="8">
    <source>
        <dbReference type="ARBA" id="ARBA00023065"/>
    </source>
</evidence>
<evidence type="ECO:0000256" key="4">
    <source>
        <dbReference type="ARBA" id="ARBA00022475"/>
    </source>
</evidence>
<dbReference type="AlphaFoldDB" id="A0A2G8LLB5"/>
<dbReference type="Gene3D" id="1.20.1730.10">
    <property type="entry name" value="Sodium/glucose cotransporter"/>
    <property type="match status" value="1"/>
</dbReference>
<gene>
    <name evidence="15" type="ORF">BSL78_02026</name>
</gene>
<evidence type="ECO:0000256" key="3">
    <source>
        <dbReference type="ARBA" id="ARBA00022448"/>
    </source>
</evidence>